<sequence>MEVTNGLISRLVKSKSTERVLAPIASQVSLLMILNEVQGEEPADASALNVSACVDRVTQAVEGFIRVGHDQRHRSPDPLFDSQMSAACETLELAKSELYVAGQRISGTPTSSRAHSSLTAAAKDVLQAVLRVLVVVDDVEVRRCVQAVSVVETKVKNVCNVRESRDLVSAFKELTEAVLYMTMMMSRRQKDLVSSAQRDELMTGLNLMRKGVSSLRMAIQTHLKYPNNPQAQACKQQVLDQTISVLMDMRATLESGPPTDLDADLAGHFVDHIDKVLEGLGEGSRFELSPDMESWIASIIRHAMGVALLCHGTYRHLVTRTCQRILQSKFRLFELQQSMIHSPHLSEIRLDYEGVCEVLLDEFCELEKHVNMALLNLIIDTCCFTSQPLEQLATAAIHNQVRRAQLPSR</sequence>
<dbReference type="Pfam" id="PF01044">
    <property type="entry name" value="Vinculin"/>
    <property type="match status" value="1"/>
</dbReference>
<comment type="similarity">
    <text evidence="2">Belongs to the vinculin/alpha-catenin family.</text>
</comment>
<evidence type="ECO:0000256" key="1">
    <source>
        <dbReference type="ARBA" id="ARBA00004496"/>
    </source>
</evidence>
<evidence type="ECO:0000256" key="3">
    <source>
        <dbReference type="ARBA" id="ARBA00022490"/>
    </source>
</evidence>
<keyword evidence="3" id="KW-0963">Cytoplasm</keyword>
<reference evidence="4 5" key="1">
    <citation type="submission" date="2024-02" db="EMBL/GenBank/DDBJ databases">
        <title>Chromosome-scale genome assembly of the rough periwinkle Littorina saxatilis.</title>
        <authorList>
            <person name="De Jode A."/>
            <person name="Faria R."/>
            <person name="Formenti G."/>
            <person name="Sims Y."/>
            <person name="Smith T.P."/>
            <person name="Tracey A."/>
            <person name="Wood J.M.D."/>
            <person name="Zagrodzka Z.B."/>
            <person name="Johannesson K."/>
            <person name="Butlin R.K."/>
            <person name="Leder E.H."/>
        </authorList>
    </citation>
    <scope>NUCLEOTIDE SEQUENCE [LARGE SCALE GENOMIC DNA]</scope>
    <source>
        <strain evidence="4">Snail1</strain>
        <tissue evidence="4">Muscle</tissue>
    </source>
</reference>
<dbReference type="AlphaFoldDB" id="A0AAN9BPZ7"/>
<dbReference type="GO" id="GO:0016342">
    <property type="term" value="C:catenin complex"/>
    <property type="evidence" value="ECO:0007669"/>
    <property type="project" value="TreeGrafter"/>
</dbReference>
<dbReference type="EMBL" id="JBAMIC010000003">
    <property type="protein sequence ID" value="KAK7109116.1"/>
    <property type="molecule type" value="Genomic_DNA"/>
</dbReference>
<name>A0AAN9BPZ7_9CAEN</name>
<dbReference type="InterPro" id="IPR006077">
    <property type="entry name" value="Vinculin/catenin"/>
</dbReference>
<evidence type="ECO:0000256" key="2">
    <source>
        <dbReference type="ARBA" id="ARBA00008376"/>
    </source>
</evidence>
<dbReference type="GO" id="GO:0016477">
    <property type="term" value="P:cell migration"/>
    <property type="evidence" value="ECO:0007669"/>
    <property type="project" value="TreeGrafter"/>
</dbReference>
<dbReference type="Gene3D" id="1.20.120.810">
    <property type="entry name" value="Vinculin, Vh2 four-helix bundle"/>
    <property type="match status" value="2"/>
</dbReference>
<gene>
    <name evidence="4" type="ORF">V1264_013219</name>
</gene>
<proteinExistence type="inferred from homology"/>
<protein>
    <submittedName>
        <fullName evidence="4">Uncharacterized protein</fullName>
    </submittedName>
</protein>
<dbReference type="GO" id="GO:0005912">
    <property type="term" value="C:adherens junction"/>
    <property type="evidence" value="ECO:0007669"/>
    <property type="project" value="TreeGrafter"/>
</dbReference>
<dbReference type="GO" id="GO:0005737">
    <property type="term" value="C:cytoplasm"/>
    <property type="evidence" value="ECO:0007669"/>
    <property type="project" value="UniProtKB-SubCell"/>
</dbReference>
<dbReference type="GO" id="GO:0098609">
    <property type="term" value="P:cell-cell adhesion"/>
    <property type="evidence" value="ECO:0007669"/>
    <property type="project" value="TreeGrafter"/>
</dbReference>
<accession>A0AAN9BPZ7</accession>
<comment type="caution">
    <text evidence="4">The sequence shown here is derived from an EMBL/GenBank/DDBJ whole genome shotgun (WGS) entry which is preliminary data.</text>
</comment>
<organism evidence="4 5">
    <name type="scientific">Littorina saxatilis</name>
    <dbReference type="NCBI Taxonomy" id="31220"/>
    <lineage>
        <taxon>Eukaryota</taxon>
        <taxon>Metazoa</taxon>
        <taxon>Spiralia</taxon>
        <taxon>Lophotrochozoa</taxon>
        <taxon>Mollusca</taxon>
        <taxon>Gastropoda</taxon>
        <taxon>Caenogastropoda</taxon>
        <taxon>Littorinimorpha</taxon>
        <taxon>Littorinoidea</taxon>
        <taxon>Littorinidae</taxon>
        <taxon>Littorina</taxon>
    </lineage>
</organism>
<evidence type="ECO:0000313" key="4">
    <source>
        <dbReference type="EMBL" id="KAK7109116.1"/>
    </source>
</evidence>
<dbReference type="PANTHER" id="PTHR18914">
    <property type="entry name" value="ALPHA CATENIN"/>
    <property type="match status" value="1"/>
</dbReference>
<evidence type="ECO:0000313" key="5">
    <source>
        <dbReference type="Proteomes" id="UP001374579"/>
    </source>
</evidence>
<dbReference type="GO" id="GO:0051015">
    <property type="term" value="F:actin filament binding"/>
    <property type="evidence" value="ECO:0007669"/>
    <property type="project" value="InterPro"/>
</dbReference>
<dbReference type="PANTHER" id="PTHR18914:SF30">
    <property type="entry name" value="VINCULIN_ALPHA-CATENIN FAMILY MEMBER 1"/>
    <property type="match status" value="1"/>
</dbReference>
<comment type="subcellular location">
    <subcellularLocation>
        <location evidence="1">Cytoplasm</location>
    </subcellularLocation>
</comment>
<dbReference type="GO" id="GO:0008013">
    <property type="term" value="F:beta-catenin binding"/>
    <property type="evidence" value="ECO:0007669"/>
    <property type="project" value="TreeGrafter"/>
</dbReference>
<dbReference type="InterPro" id="IPR036723">
    <property type="entry name" value="Alpha-catenin/vinculin-like_sf"/>
</dbReference>
<keyword evidence="5" id="KW-1185">Reference proteome</keyword>
<dbReference type="Proteomes" id="UP001374579">
    <property type="component" value="Unassembled WGS sequence"/>
</dbReference>
<dbReference type="SUPFAM" id="SSF47220">
    <property type="entry name" value="alpha-catenin/vinculin-like"/>
    <property type="match status" value="1"/>
</dbReference>